<dbReference type="Proteomes" id="UP000195043">
    <property type="component" value="Unassembled WGS sequence"/>
</dbReference>
<evidence type="ECO:0000256" key="4">
    <source>
        <dbReference type="ARBA" id="ARBA00023315"/>
    </source>
</evidence>
<dbReference type="STRING" id="1834191.A5886_002908"/>
<evidence type="ECO:0000256" key="3">
    <source>
        <dbReference type="ARBA" id="ARBA00022737"/>
    </source>
</evidence>
<proteinExistence type="inferred from homology"/>
<gene>
    <name evidence="7" type="ORF">A5886_002908</name>
</gene>
<evidence type="ECO:0000256" key="1">
    <source>
        <dbReference type="ARBA" id="ARBA00007274"/>
    </source>
</evidence>
<evidence type="ECO:0000259" key="6">
    <source>
        <dbReference type="SMART" id="SM01266"/>
    </source>
</evidence>
<comment type="similarity">
    <text evidence="1 5">Belongs to the transferase hexapeptide repeat family.</text>
</comment>
<dbReference type="Pfam" id="PF14602">
    <property type="entry name" value="Hexapep_2"/>
    <property type="match status" value="2"/>
</dbReference>
<dbReference type="RefSeq" id="WP_179190051.1">
    <property type="nucleotide sequence ID" value="NZ_NGKU01000001.1"/>
</dbReference>
<dbReference type="Gene3D" id="2.160.10.10">
    <property type="entry name" value="Hexapeptide repeat proteins"/>
    <property type="match status" value="1"/>
</dbReference>
<accession>A0A242A9T0</accession>
<keyword evidence="4 5" id="KW-0012">Acyltransferase</keyword>
<keyword evidence="8" id="KW-1185">Reference proteome</keyword>
<sequence length="145" mass="16416">MDMKKRIASGQLFLDHCQGLDIERQRARVQRHRLNALSPDQLTEKEALKKDIFGASCNAWIETPFLFTYGSNIHFGTDCYVNYQCNFIDDGQILIGDRVMFGANVTIATVGHPVHPDYRTFMYAETVTIKDNCWIGAGVVIKIQG</sequence>
<keyword evidence="3" id="KW-0677">Repeat</keyword>
<evidence type="ECO:0000313" key="7">
    <source>
        <dbReference type="EMBL" id="OTN77807.1"/>
    </source>
</evidence>
<keyword evidence="2 5" id="KW-0808">Transferase</keyword>
<dbReference type="PANTHER" id="PTHR43017">
    <property type="entry name" value="GALACTOSIDE O-ACETYLTRANSFERASE"/>
    <property type="match status" value="1"/>
</dbReference>
<evidence type="ECO:0000256" key="2">
    <source>
        <dbReference type="ARBA" id="ARBA00022679"/>
    </source>
</evidence>
<dbReference type="InterPro" id="IPR001451">
    <property type="entry name" value="Hexapep"/>
</dbReference>
<evidence type="ECO:0000256" key="5">
    <source>
        <dbReference type="RuleBase" id="RU367021"/>
    </source>
</evidence>
<dbReference type="PANTHER" id="PTHR43017:SF1">
    <property type="entry name" value="ACETYLTRANSFERASE YJL218W-RELATED"/>
    <property type="match status" value="1"/>
</dbReference>
<protein>
    <recommendedName>
        <fullName evidence="5">Acetyltransferase</fullName>
        <ecNumber evidence="5">2.3.1.-</ecNumber>
    </recommendedName>
</protein>
<comment type="caution">
    <text evidence="7">The sequence shown here is derived from an EMBL/GenBank/DDBJ whole genome shotgun (WGS) entry which is preliminary data.</text>
</comment>
<evidence type="ECO:0000313" key="8">
    <source>
        <dbReference type="Proteomes" id="UP000195043"/>
    </source>
</evidence>
<dbReference type="AlphaFoldDB" id="A0A242A9T0"/>
<dbReference type="InterPro" id="IPR024688">
    <property type="entry name" value="Mac_dom"/>
</dbReference>
<name>A0A242A9T0_9ENTE</name>
<dbReference type="EMBL" id="NGKU01000001">
    <property type="protein sequence ID" value="OTN77807.1"/>
    <property type="molecule type" value="Genomic_DNA"/>
</dbReference>
<dbReference type="Pfam" id="PF12464">
    <property type="entry name" value="Mac"/>
    <property type="match status" value="1"/>
</dbReference>
<reference evidence="7 8" key="1">
    <citation type="submission" date="2017-05" db="EMBL/GenBank/DDBJ databases">
        <title>The Genome Sequence of Enterococcus sp. 8G7_MSG3316.</title>
        <authorList>
            <consortium name="The Broad Institute Genomics Platform"/>
            <consortium name="The Broad Institute Genomic Center for Infectious Diseases"/>
            <person name="Earl A."/>
            <person name="Manson A."/>
            <person name="Schwartman J."/>
            <person name="Gilmore M."/>
            <person name="Abouelleil A."/>
            <person name="Cao P."/>
            <person name="Chapman S."/>
            <person name="Cusick C."/>
            <person name="Shea T."/>
            <person name="Young S."/>
            <person name="Neafsey D."/>
            <person name="Nusbaum C."/>
            <person name="Birren B."/>
        </authorList>
    </citation>
    <scope>NUCLEOTIDE SEQUENCE [LARGE SCALE GENOMIC DNA]</scope>
    <source>
        <strain evidence="7 8">8G7_MSG3316</strain>
    </source>
</reference>
<feature type="domain" description="Maltose/galactoside acetyltransferase" evidence="6">
    <location>
        <begin position="4"/>
        <end position="58"/>
    </location>
</feature>
<dbReference type="InterPro" id="IPR011004">
    <property type="entry name" value="Trimer_LpxA-like_sf"/>
</dbReference>
<dbReference type="InterPro" id="IPR039369">
    <property type="entry name" value="LacA-like"/>
</dbReference>
<dbReference type="SUPFAM" id="SSF51161">
    <property type="entry name" value="Trimeric LpxA-like enzymes"/>
    <property type="match status" value="1"/>
</dbReference>
<dbReference type="SMART" id="SM01266">
    <property type="entry name" value="Mac"/>
    <property type="match status" value="1"/>
</dbReference>
<dbReference type="EC" id="2.3.1.-" evidence="5"/>
<organism evidence="7 8">
    <name type="scientific">Candidatus Enterococcus testudinis</name>
    <dbReference type="NCBI Taxonomy" id="1834191"/>
    <lineage>
        <taxon>Bacteria</taxon>
        <taxon>Bacillati</taxon>
        <taxon>Bacillota</taxon>
        <taxon>Bacilli</taxon>
        <taxon>Lactobacillales</taxon>
        <taxon>Enterococcaceae</taxon>
        <taxon>Enterococcus</taxon>
    </lineage>
</organism>
<dbReference type="GO" id="GO:0008870">
    <property type="term" value="F:galactoside O-acetyltransferase activity"/>
    <property type="evidence" value="ECO:0007669"/>
    <property type="project" value="TreeGrafter"/>
</dbReference>